<dbReference type="InterPro" id="IPR004838">
    <property type="entry name" value="NHTrfase_class1_PyrdxlP-BS"/>
</dbReference>
<comment type="caution">
    <text evidence="7">The sequence shown here is derived from an EMBL/GenBank/DDBJ whole genome shotgun (WGS) entry which is preliminary data.</text>
</comment>
<evidence type="ECO:0000256" key="4">
    <source>
        <dbReference type="ARBA" id="ARBA00022898"/>
    </source>
</evidence>
<proteinExistence type="inferred from homology"/>
<reference evidence="7 8" key="1">
    <citation type="journal article" date="2015" name="Sci. Rep.">
        <title>A comparative genomics and reductive dehalogenase gene transcription study of two chloroethene-respiring bacteria, Dehalococcoides mccartyi strains MB and 11a.</title>
        <authorList>
            <person name="Low A."/>
            <person name="Shen Z."/>
            <person name="Cheng D."/>
            <person name="Rogers M.J."/>
            <person name="Lee P.K."/>
            <person name="He J."/>
        </authorList>
    </citation>
    <scope>NUCLEOTIDE SEQUENCE [LARGE SCALE GENOMIC DNA]</scope>
    <source>
        <strain evidence="7 8">MB</strain>
    </source>
</reference>
<gene>
    <name evidence="7" type="ORF">DA01_00815</name>
</gene>
<evidence type="ECO:0000256" key="2">
    <source>
        <dbReference type="ARBA" id="ARBA00022576"/>
    </source>
</evidence>
<dbReference type="PANTHER" id="PTHR42885:SF2">
    <property type="entry name" value="HISTIDINOL-PHOSPHATE AMINOTRANSFERASE"/>
    <property type="match status" value="1"/>
</dbReference>
<accession>A0A0V8M440</accession>
<protein>
    <recommendedName>
        <fullName evidence="5">Aminotransferase</fullName>
        <ecNumber evidence="5">2.6.1.-</ecNumber>
    </recommendedName>
</protein>
<name>A0A0V8M440_9CHLR</name>
<evidence type="ECO:0000313" key="7">
    <source>
        <dbReference type="EMBL" id="KSV18547.1"/>
    </source>
</evidence>
<evidence type="ECO:0000256" key="1">
    <source>
        <dbReference type="ARBA" id="ARBA00001933"/>
    </source>
</evidence>
<dbReference type="InterPro" id="IPR015424">
    <property type="entry name" value="PyrdxlP-dep_Trfase"/>
</dbReference>
<keyword evidence="2 5" id="KW-0032">Aminotransferase</keyword>
<dbReference type="Gene3D" id="3.40.640.10">
    <property type="entry name" value="Type I PLP-dependent aspartate aminotransferase-like (Major domain)"/>
    <property type="match status" value="1"/>
</dbReference>
<dbReference type="RefSeq" id="WP_058292082.1">
    <property type="nucleotide sequence ID" value="NZ_JGYD01000010.1"/>
</dbReference>
<comment type="similarity">
    <text evidence="5">Belongs to the class-I pyridoxal-phosphate-dependent aminotransferase family.</text>
</comment>
<dbReference type="EMBL" id="JGYD01000010">
    <property type="protein sequence ID" value="KSV18547.1"/>
    <property type="molecule type" value="Genomic_DNA"/>
</dbReference>
<dbReference type="SUPFAM" id="SSF53383">
    <property type="entry name" value="PLP-dependent transferases"/>
    <property type="match status" value="1"/>
</dbReference>
<dbReference type="EC" id="2.6.1.-" evidence="5"/>
<dbReference type="InterPro" id="IPR015421">
    <property type="entry name" value="PyrdxlP-dep_Trfase_major"/>
</dbReference>
<dbReference type="Proteomes" id="UP000053577">
    <property type="component" value="Unassembled WGS sequence"/>
</dbReference>
<comment type="cofactor">
    <cofactor evidence="1 5">
        <name>pyridoxal 5'-phosphate</name>
        <dbReference type="ChEBI" id="CHEBI:597326"/>
    </cofactor>
</comment>
<feature type="domain" description="Aminotransferase class I/classII large" evidence="6">
    <location>
        <begin position="60"/>
        <end position="354"/>
    </location>
</feature>
<dbReference type="InterPro" id="IPR004839">
    <property type="entry name" value="Aminotransferase_I/II_large"/>
</dbReference>
<keyword evidence="3 5" id="KW-0808">Transferase</keyword>
<dbReference type="CDD" id="cd00609">
    <property type="entry name" value="AAT_like"/>
    <property type="match status" value="1"/>
</dbReference>
<dbReference type="OrthoDB" id="9813612at2"/>
<dbReference type="PATRIC" id="fig|61435.5.peg.167"/>
<evidence type="ECO:0000313" key="8">
    <source>
        <dbReference type="Proteomes" id="UP000053577"/>
    </source>
</evidence>
<evidence type="ECO:0000256" key="3">
    <source>
        <dbReference type="ARBA" id="ARBA00022679"/>
    </source>
</evidence>
<evidence type="ECO:0000259" key="6">
    <source>
        <dbReference type="Pfam" id="PF00155"/>
    </source>
</evidence>
<evidence type="ECO:0000256" key="5">
    <source>
        <dbReference type="RuleBase" id="RU000481"/>
    </source>
</evidence>
<organism evidence="7 8">
    <name type="scientific">Dehalococcoides mccartyi</name>
    <dbReference type="NCBI Taxonomy" id="61435"/>
    <lineage>
        <taxon>Bacteria</taxon>
        <taxon>Bacillati</taxon>
        <taxon>Chloroflexota</taxon>
        <taxon>Dehalococcoidia</taxon>
        <taxon>Dehalococcoidales</taxon>
        <taxon>Dehalococcoidaceae</taxon>
        <taxon>Dehalococcoides</taxon>
    </lineage>
</organism>
<sequence length="368" mass="40270">MSVSPKPQVEKLKPCYHGGPNYAELRKLGISPDAVMDFSVSSNPYPAPVELKNALCSLVIDRYPDSDSAELKEYLAGRLSLKPENLIMGNGSMEIIRLVAGAYFGVGDTVLILKPTFGEYELAAEVAGADIIEQWADEESGFKFDLDVTCRLIKKHQPKAVFICNPNNPTGVYLSKADIEKVLSACTDTLLVLDEAYIAFAESGWKSTDLLETGNIIVIRSMTKDCALAGLRLGYGMASAEIINNLKKVCPPWNVNAAAQKAGLVCLCHPSYLAESEKKIKASKEYLRQGFAGLGFRVLPSETNFFLLKVKKAADFRSALLKHGLMVRDCTSFGLPQYVRIAPRTQSECERLLAVAAELKSKSEIYPA</sequence>
<dbReference type="Pfam" id="PF00155">
    <property type="entry name" value="Aminotran_1_2"/>
    <property type="match status" value="1"/>
</dbReference>
<dbReference type="GO" id="GO:0008483">
    <property type="term" value="F:transaminase activity"/>
    <property type="evidence" value="ECO:0007669"/>
    <property type="project" value="UniProtKB-KW"/>
</dbReference>
<dbReference type="InterPro" id="IPR015422">
    <property type="entry name" value="PyrdxlP-dep_Trfase_small"/>
</dbReference>
<keyword evidence="4" id="KW-0663">Pyridoxal phosphate</keyword>
<dbReference type="PROSITE" id="PS00105">
    <property type="entry name" value="AA_TRANSFER_CLASS_1"/>
    <property type="match status" value="1"/>
</dbReference>
<dbReference type="PANTHER" id="PTHR42885">
    <property type="entry name" value="HISTIDINOL-PHOSPHATE AMINOTRANSFERASE-RELATED"/>
    <property type="match status" value="1"/>
</dbReference>
<dbReference type="GO" id="GO:0030170">
    <property type="term" value="F:pyridoxal phosphate binding"/>
    <property type="evidence" value="ECO:0007669"/>
    <property type="project" value="InterPro"/>
</dbReference>
<dbReference type="Gene3D" id="3.90.1150.10">
    <property type="entry name" value="Aspartate Aminotransferase, domain 1"/>
    <property type="match status" value="1"/>
</dbReference>
<dbReference type="AlphaFoldDB" id="A0A0V8M440"/>